<comment type="similarity">
    <text evidence="2">Belongs to the OXA1/ALB3/YidC family. Type 1 subfamily.</text>
</comment>
<feature type="compositionally biased region" description="Basic residues" evidence="17">
    <location>
        <begin position="319"/>
        <end position="328"/>
    </location>
</feature>
<evidence type="ECO:0000256" key="3">
    <source>
        <dbReference type="ARBA" id="ARBA00015325"/>
    </source>
</evidence>
<dbReference type="Proteomes" id="UP001501319">
    <property type="component" value="Unassembled WGS sequence"/>
</dbReference>
<evidence type="ECO:0000256" key="14">
    <source>
        <dbReference type="ARBA" id="ARBA00033245"/>
    </source>
</evidence>
<evidence type="ECO:0000256" key="4">
    <source>
        <dbReference type="ARBA" id="ARBA00022448"/>
    </source>
</evidence>
<feature type="compositionally biased region" description="Polar residues" evidence="17">
    <location>
        <begin position="355"/>
        <end position="371"/>
    </location>
</feature>
<dbReference type="InterPro" id="IPR028055">
    <property type="entry name" value="YidC/Oxa/ALB_C"/>
</dbReference>
<comment type="caution">
    <text evidence="20">The sequence shown here is derived from an EMBL/GenBank/DDBJ whole genome shotgun (WGS) entry which is preliminary data.</text>
</comment>
<evidence type="ECO:0000256" key="12">
    <source>
        <dbReference type="ARBA" id="ARBA00026028"/>
    </source>
</evidence>
<evidence type="ECO:0000256" key="11">
    <source>
        <dbReference type="ARBA" id="ARBA00025034"/>
    </source>
</evidence>
<dbReference type="EMBL" id="BAAANE010000001">
    <property type="protein sequence ID" value="GAA1620136.1"/>
    <property type="molecule type" value="Genomic_DNA"/>
</dbReference>
<dbReference type="CDD" id="cd20070">
    <property type="entry name" value="5TM_YidC_Alb3"/>
    <property type="match status" value="1"/>
</dbReference>
<keyword evidence="7" id="KW-0653">Protein transport</keyword>
<evidence type="ECO:0000256" key="6">
    <source>
        <dbReference type="ARBA" id="ARBA00022692"/>
    </source>
</evidence>
<evidence type="ECO:0000256" key="8">
    <source>
        <dbReference type="ARBA" id="ARBA00022989"/>
    </source>
</evidence>
<dbReference type="PANTHER" id="PTHR12428:SF65">
    <property type="entry name" value="CYTOCHROME C OXIDASE ASSEMBLY PROTEIN COX18, MITOCHONDRIAL"/>
    <property type="match status" value="1"/>
</dbReference>
<evidence type="ECO:0000256" key="9">
    <source>
        <dbReference type="ARBA" id="ARBA00023136"/>
    </source>
</evidence>
<organism evidence="20 21">
    <name type="scientific">Kribbella alba</name>
    <dbReference type="NCBI Taxonomy" id="190197"/>
    <lineage>
        <taxon>Bacteria</taxon>
        <taxon>Bacillati</taxon>
        <taxon>Actinomycetota</taxon>
        <taxon>Actinomycetes</taxon>
        <taxon>Propionibacteriales</taxon>
        <taxon>Kribbellaceae</taxon>
        <taxon>Kribbella</taxon>
    </lineage>
</organism>
<keyword evidence="10" id="KW-0143">Chaperone</keyword>
<feature type="transmembrane region" description="Helical" evidence="18">
    <location>
        <begin position="226"/>
        <end position="252"/>
    </location>
</feature>
<feature type="transmembrane region" description="Helical" evidence="18">
    <location>
        <begin position="118"/>
        <end position="139"/>
    </location>
</feature>
<feature type="transmembrane region" description="Helical" evidence="18">
    <location>
        <begin position="18"/>
        <end position="39"/>
    </location>
</feature>
<dbReference type="InterPro" id="IPR047196">
    <property type="entry name" value="YidC_ALB_C"/>
</dbReference>
<evidence type="ECO:0000256" key="18">
    <source>
        <dbReference type="SAM" id="Phobius"/>
    </source>
</evidence>
<dbReference type="InterPro" id="IPR001708">
    <property type="entry name" value="YidC/ALB3/OXA1/COX18"/>
</dbReference>
<proteinExistence type="inferred from homology"/>
<keyword evidence="21" id="KW-1185">Reference proteome</keyword>
<evidence type="ECO:0000313" key="21">
    <source>
        <dbReference type="Proteomes" id="UP001501319"/>
    </source>
</evidence>
<feature type="transmembrane region" description="Helical" evidence="18">
    <location>
        <begin position="186"/>
        <end position="206"/>
    </location>
</feature>
<comment type="subcellular location">
    <subcellularLocation>
        <location evidence="1">Cell membrane</location>
        <topology evidence="1">Multi-pass membrane protein</topology>
    </subcellularLocation>
    <subcellularLocation>
        <location evidence="16">Membrane</location>
        <topology evidence="16">Multi-pass membrane protein</topology>
    </subcellularLocation>
</comment>
<name>A0ABP4QT50_9ACTN</name>
<keyword evidence="5" id="KW-1003">Cell membrane</keyword>
<dbReference type="Pfam" id="PF02096">
    <property type="entry name" value="60KD_IMP"/>
    <property type="match status" value="1"/>
</dbReference>
<evidence type="ECO:0000256" key="2">
    <source>
        <dbReference type="ARBA" id="ARBA00010527"/>
    </source>
</evidence>
<reference evidence="21" key="1">
    <citation type="journal article" date="2019" name="Int. J. Syst. Evol. Microbiol.">
        <title>The Global Catalogue of Microorganisms (GCM) 10K type strain sequencing project: providing services to taxonomists for standard genome sequencing and annotation.</title>
        <authorList>
            <consortium name="The Broad Institute Genomics Platform"/>
            <consortium name="The Broad Institute Genome Sequencing Center for Infectious Disease"/>
            <person name="Wu L."/>
            <person name="Ma J."/>
        </authorList>
    </citation>
    <scope>NUCLEOTIDE SEQUENCE [LARGE SCALE GENOMIC DNA]</scope>
    <source>
        <strain evidence="21">JCM 14306</strain>
    </source>
</reference>
<keyword evidence="6 16" id="KW-0812">Transmembrane</keyword>
<keyword evidence="8 18" id="KW-1133">Transmembrane helix</keyword>
<gene>
    <name evidence="20" type="primary">yidC_1</name>
    <name evidence="20" type="ORF">GCM10009744_03690</name>
</gene>
<keyword evidence="4" id="KW-0813">Transport</keyword>
<keyword evidence="9 18" id="KW-0472">Membrane</keyword>
<comment type="subunit">
    <text evidence="12">Interacts with the Sec translocase complex via SecD. Specifically interacts with transmembrane segments of nascent integral membrane proteins during membrane integration.</text>
</comment>
<evidence type="ECO:0000256" key="7">
    <source>
        <dbReference type="ARBA" id="ARBA00022927"/>
    </source>
</evidence>
<evidence type="ECO:0000256" key="17">
    <source>
        <dbReference type="SAM" id="MobiDB-lite"/>
    </source>
</evidence>
<dbReference type="PANTHER" id="PTHR12428">
    <property type="entry name" value="OXA1"/>
    <property type="match status" value="1"/>
</dbReference>
<feature type="domain" description="Membrane insertase YidC/Oxa/ALB C-terminal" evidence="19">
    <location>
        <begin position="53"/>
        <end position="265"/>
    </location>
</feature>
<evidence type="ECO:0000256" key="13">
    <source>
        <dbReference type="ARBA" id="ARBA00031538"/>
    </source>
</evidence>
<evidence type="ECO:0000256" key="16">
    <source>
        <dbReference type="RuleBase" id="RU003945"/>
    </source>
</evidence>
<protein>
    <recommendedName>
        <fullName evidence="3">Membrane protein insertase YidC</fullName>
    </recommendedName>
    <alternativeName>
        <fullName evidence="15">Foldase YidC</fullName>
    </alternativeName>
    <alternativeName>
        <fullName evidence="14">Membrane integrase YidC</fullName>
    </alternativeName>
    <alternativeName>
        <fullName evidence="13">Membrane protein YidC</fullName>
    </alternativeName>
</protein>
<feature type="transmembrane region" description="Helical" evidence="18">
    <location>
        <begin position="51"/>
        <end position="73"/>
    </location>
</feature>
<sequence length="421" mass="45736">MTLLAIPELALWDGIVNLFNAVMTPLYWAVSALLVGWHWLLSQVFDPNSGWAWALSIAGLTIVIRTLLIPLFVRQIRSSRNMQLLQPKMKELQKKYGHDREKLGQEMMKLYKETGTNPFSSCLPLLLQSPIFLALFRVLDYASKGRAHSGIMEPYVQSLQHAKIFGAEISQTFLKANGPGANNVKAVAIVLIILMTATMFTTQLQLMRKNMPKEALEGQAAQMQKIMLYVFPVFFLIGGFNFPIGVLIYWFVSNLWTMGQQFYVIRRNPAPGTPAFDAMEARKREHNLRAGKPADEGLAGADGESGSVATDRRPANRQQPKRQSRSNRRGGGAGSAASTGGAAPTDSSDDGAAANNGQTETKSSSNGQQPTAAKKAAAKQTSSGAKRQPAAKSRAARQAAQKKAAQKKSGGGSPASRKTDS</sequence>
<accession>A0ABP4QT50</accession>
<comment type="function">
    <text evidence="11">Required for the insertion and/or proper folding and/or complex formation of integral membrane proteins into the membrane. Involved in integration of membrane proteins that insert both dependently and independently of the Sec translocase complex, as well as at least some lipoproteins. Aids folding of multispanning membrane proteins.</text>
</comment>
<feature type="region of interest" description="Disordered" evidence="17">
    <location>
        <begin position="289"/>
        <end position="421"/>
    </location>
</feature>
<evidence type="ECO:0000256" key="5">
    <source>
        <dbReference type="ARBA" id="ARBA00022475"/>
    </source>
</evidence>
<feature type="compositionally biased region" description="Low complexity" evidence="17">
    <location>
        <begin position="372"/>
        <end position="403"/>
    </location>
</feature>
<evidence type="ECO:0000259" key="19">
    <source>
        <dbReference type="Pfam" id="PF02096"/>
    </source>
</evidence>
<evidence type="ECO:0000256" key="1">
    <source>
        <dbReference type="ARBA" id="ARBA00004651"/>
    </source>
</evidence>
<dbReference type="NCBIfam" id="TIGR03592">
    <property type="entry name" value="yidC_oxa1_cterm"/>
    <property type="match status" value="1"/>
</dbReference>
<dbReference type="NCBIfam" id="NF002350">
    <property type="entry name" value="PRK01315.1"/>
    <property type="match status" value="1"/>
</dbReference>
<evidence type="ECO:0000256" key="15">
    <source>
        <dbReference type="ARBA" id="ARBA00033342"/>
    </source>
</evidence>
<evidence type="ECO:0000256" key="10">
    <source>
        <dbReference type="ARBA" id="ARBA00023186"/>
    </source>
</evidence>
<evidence type="ECO:0000313" key="20">
    <source>
        <dbReference type="EMBL" id="GAA1620136.1"/>
    </source>
</evidence>